<dbReference type="AlphaFoldDB" id="A0AA38LCX0"/>
<feature type="non-terminal residue" evidence="1">
    <location>
        <position position="69"/>
    </location>
</feature>
<comment type="caution">
    <text evidence="1">The sequence shown here is derived from an EMBL/GenBank/DDBJ whole genome shotgun (WGS) entry which is preliminary data.</text>
</comment>
<reference evidence="1 2" key="1">
    <citation type="journal article" date="2021" name="Nat. Plants">
        <title>The Taxus genome provides insights into paclitaxel biosynthesis.</title>
        <authorList>
            <person name="Xiong X."/>
            <person name="Gou J."/>
            <person name="Liao Q."/>
            <person name="Li Y."/>
            <person name="Zhou Q."/>
            <person name="Bi G."/>
            <person name="Li C."/>
            <person name="Du R."/>
            <person name="Wang X."/>
            <person name="Sun T."/>
            <person name="Guo L."/>
            <person name="Liang H."/>
            <person name="Lu P."/>
            <person name="Wu Y."/>
            <person name="Zhang Z."/>
            <person name="Ro D.K."/>
            <person name="Shang Y."/>
            <person name="Huang S."/>
            <person name="Yan J."/>
        </authorList>
    </citation>
    <scope>NUCLEOTIDE SEQUENCE [LARGE SCALE GENOMIC DNA]</scope>
    <source>
        <strain evidence="1">Ta-2019</strain>
    </source>
</reference>
<evidence type="ECO:0000313" key="1">
    <source>
        <dbReference type="EMBL" id="KAH9319371.1"/>
    </source>
</evidence>
<protein>
    <submittedName>
        <fullName evidence="1">Uncharacterized protein</fullName>
    </submittedName>
</protein>
<accession>A0AA38LCX0</accession>
<name>A0AA38LCX0_TAXCH</name>
<sequence>RIAPPPHQLALEAPPVNVACDVREEAEVDEPEGDDEENYESYLEVEEVDMHNGLFEFIDDDEEEEEETP</sequence>
<feature type="non-terminal residue" evidence="1">
    <location>
        <position position="1"/>
    </location>
</feature>
<organism evidence="1 2">
    <name type="scientific">Taxus chinensis</name>
    <name type="common">Chinese yew</name>
    <name type="synonym">Taxus wallichiana var. chinensis</name>
    <dbReference type="NCBI Taxonomy" id="29808"/>
    <lineage>
        <taxon>Eukaryota</taxon>
        <taxon>Viridiplantae</taxon>
        <taxon>Streptophyta</taxon>
        <taxon>Embryophyta</taxon>
        <taxon>Tracheophyta</taxon>
        <taxon>Spermatophyta</taxon>
        <taxon>Pinopsida</taxon>
        <taxon>Pinidae</taxon>
        <taxon>Conifers II</taxon>
        <taxon>Cupressales</taxon>
        <taxon>Taxaceae</taxon>
        <taxon>Taxus</taxon>
    </lineage>
</organism>
<gene>
    <name evidence="1" type="ORF">KI387_021140</name>
</gene>
<proteinExistence type="predicted"/>
<keyword evidence="2" id="KW-1185">Reference proteome</keyword>
<dbReference type="Proteomes" id="UP000824469">
    <property type="component" value="Unassembled WGS sequence"/>
</dbReference>
<dbReference type="EMBL" id="JAHRHJ020000004">
    <property type="protein sequence ID" value="KAH9319371.1"/>
    <property type="molecule type" value="Genomic_DNA"/>
</dbReference>
<evidence type="ECO:0000313" key="2">
    <source>
        <dbReference type="Proteomes" id="UP000824469"/>
    </source>
</evidence>